<feature type="compositionally biased region" description="Polar residues" evidence="7">
    <location>
        <begin position="70"/>
        <end position="92"/>
    </location>
</feature>
<feature type="region of interest" description="Disordered" evidence="7">
    <location>
        <begin position="293"/>
        <end position="348"/>
    </location>
</feature>
<feature type="compositionally biased region" description="Gly residues" evidence="7">
    <location>
        <begin position="40"/>
        <end position="66"/>
    </location>
</feature>
<evidence type="ECO:0000256" key="4">
    <source>
        <dbReference type="ARBA" id="ARBA00022801"/>
    </source>
</evidence>
<evidence type="ECO:0000313" key="9">
    <source>
        <dbReference type="Proteomes" id="UP000694546"/>
    </source>
</evidence>
<organism evidence="8 9">
    <name type="scientific">Gadus morhua</name>
    <name type="common">Atlantic cod</name>
    <dbReference type="NCBI Taxonomy" id="8049"/>
    <lineage>
        <taxon>Eukaryota</taxon>
        <taxon>Metazoa</taxon>
        <taxon>Chordata</taxon>
        <taxon>Craniata</taxon>
        <taxon>Vertebrata</taxon>
        <taxon>Euteleostomi</taxon>
        <taxon>Actinopterygii</taxon>
        <taxon>Neopterygii</taxon>
        <taxon>Teleostei</taxon>
        <taxon>Neoteleostei</taxon>
        <taxon>Acanthomorphata</taxon>
        <taxon>Zeiogadaria</taxon>
        <taxon>Gadariae</taxon>
        <taxon>Gadiformes</taxon>
        <taxon>Gadoidei</taxon>
        <taxon>Gadidae</taxon>
        <taxon>Gadus</taxon>
    </lineage>
</organism>
<dbReference type="OMA" id="KEGCKLC"/>
<comment type="similarity">
    <text evidence="1 6">Belongs to the peptidase S1B family.</text>
</comment>
<evidence type="ECO:0000256" key="6">
    <source>
        <dbReference type="RuleBase" id="RU004296"/>
    </source>
</evidence>
<gene>
    <name evidence="8" type="primary">LOC115546867</name>
</gene>
<dbReference type="Pfam" id="PF13365">
    <property type="entry name" value="Trypsin_2"/>
    <property type="match status" value="1"/>
</dbReference>
<dbReference type="GeneID" id="115546867"/>
<feature type="compositionally biased region" description="Low complexity" evidence="7">
    <location>
        <begin position="319"/>
        <end position="346"/>
    </location>
</feature>
<dbReference type="InterPro" id="IPR043504">
    <property type="entry name" value="Peptidase_S1_PA_chymotrypsin"/>
</dbReference>
<dbReference type="PANTHER" id="PTHR14389:SF3">
    <property type="entry name" value="PROTEIN FAM111A-LIKE"/>
    <property type="match status" value="1"/>
</dbReference>
<proteinExistence type="inferred from homology"/>
<dbReference type="SUPFAM" id="SSF50494">
    <property type="entry name" value="Trypsin-like serine proteases"/>
    <property type="match status" value="1"/>
</dbReference>
<dbReference type="GO" id="GO:0006260">
    <property type="term" value="P:DNA replication"/>
    <property type="evidence" value="ECO:0007669"/>
    <property type="project" value="TreeGrafter"/>
</dbReference>
<dbReference type="GO" id="GO:0006508">
    <property type="term" value="P:proteolysis"/>
    <property type="evidence" value="ECO:0007669"/>
    <property type="project" value="UniProtKB-KW"/>
</dbReference>
<dbReference type="Proteomes" id="UP000694546">
    <property type="component" value="Chromosome 7"/>
</dbReference>
<feature type="region of interest" description="Disordered" evidence="7">
    <location>
        <begin position="1"/>
        <end position="107"/>
    </location>
</feature>
<dbReference type="PANTHER" id="PTHR14389">
    <property type="entry name" value="SI:CH1073-475A24.1"/>
    <property type="match status" value="1"/>
</dbReference>
<evidence type="ECO:0000256" key="7">
    <source>
        <dbReference type="SAM" id="MobiDB-lite"/>
    </source>
</evidence>
<dbReference type="PRINTS" id="PR00839">
    <property type="entry name" value="V8PROTEASE"/>
</dbReference>
<keyword evidence="4 6" id="KW-0378">Hydrolase</keyword>
<evidence type="ECO:0000256" key="2">
    <source>
        <dbReference type="ARBA" id="ARBA00022670"/>
    </source>
</evidence>
<keyword evidence="3" id="KW-0732">Signal</keyword>
<keyword evidence="2 6" id="KW-0645">Protease</keyword>
<keyword evidence="9" id="KW-1185">Reference proteome</keyword>
<sequence>MPPKKRRTTSTNGNTINRFLKRIGVRENTGANREEVGEEGVTGGGVTGEGVRGGGVPGGRVRGGGSERTSNLPDTPSVNPGTPSVNPGTPSVKQEEKEEEQHGHNINWKYDKENKKYSCYCNKAGTIYESLQRFDKFQELEKKSAKADPKKKKELVILISVKKAISSHFPCPHIRTENLIIKYITANDDQTTTESIKIENPGEIVIFSMKTFGHRNISKLVMKNPELKKTVDEVLVYGYKGQTVRGALEQDGRFNDEVLQSNYFLEDTKDGNLTEMSSPVDVLHEKCFSVRRIGKNGTEHEAKSSRNASPKGNQPTPDQSKQPNPNQSDQPNQNQSNQPTPSKSSQVSIYQPIPNSEDLLQLLRSQFKDLVKQMKERNNLTSIAYRNLLSQEFGKSTKFCHEVRAMRKFLELGDSVCQVRIDVSAVGSGFLLFGKYILTNGHVVLDEAKHPREKITVIFSYEELTDSQLMDVKVVASELYDDAAGHKHDWALLEVCDDLNAQPIKPLLKDFGLVTERGQICIIGHPEGKVKMMDPCFTIPISEREQKIFVTGNYFPPHPMDRNIHTYESCFYGGSSGSPVFDDNYKVVSMHTGGFSVGQTQGYVLEYSLPLSLIIEQIIIQIVREKKVHVLLAMITCVIHPVVKDNLKKIVELNPTEFIWTEDEMINLTESFSEIDKALLKGFFGFFSQRDEPMDTSS</sequence>
<dbReference type="GO" id="GO:0005634">
    <property type="term" value="C:nucleus"/>
    <property type="evidence" value="ECO:0007669"/>
    <property type="project" value="TreeGrafter"/>
</dbReference>
<dbReference type="InterPro" id="IPR008256">
    <property type="entry name" value="Peptidase_S1B"/>
</dbReference>
<dbReference type="GO" id="GO:0008236">
    <property type="term" value="F:serine-type peptidase activity"/>
    <property type="evidence" value="ECO:0007669"/>
    <property type="project" value="UniProtKB-KW"/>
</dbReference>
<keyword evidence="5 6" id="KW-0720">Serine protease</keyword>
<name>A0A8C5BWH5_GADMO</name>
<reference evidence="8" key="2">
    <citation type="submission" date="2025-09" db="UniProtKB">
        <authorList>
            <consortium name="Ensembl"/>
        </authorList>
    </citation>
    <scope>IDENTIFICATION</scope>
</reference>
<reference evidence="8" key="1">
    <citation type="submission" date="2025-08" db="UniProtKB">
        <authorList>
            <consortium name="Ensembl"/>
        </authorList>
    </citation>
    <scope>IDENTIFICATION</scope>
</reference>
<dbReference type="EC" id="3.4.21.-" evidence="6"/>
<dbReference type="RefSeq" id="XP_030216516.1">
    <property type="nucleotide sequence ID" value="XM_030360656.1"/>
</dbReference>
<dbReference type="GeneTree" id="ENSGT00390000005182"/>
<evidence type="ECO:0000256" key="3">
    <source>
        <dbReference type="ARBA" id="ARBA00022729"/>
    </source>
</evidence>
<dbReference type="AlphaFoldDB" id="A0A8C5BWH5"/>
<dbReference type="Gene3D" id="2.40.10.10">
    <property type="entry name" value="Trypsin-like serine proteases"/>
    <property type="match status" value="2"/>
</dbReference>
<evidence type="ECO:0000256" key="5">
    <source>
        <dbReference type="ARBA" id="ARBA00022825"/>
    </source>
</evidence>
<feature type="compositionally biased region" description="Basic and acidic residues" evidence="7">
    <location>
        <begin position="93"/>
        <end position="107"/>
    </location>
</feature>
<protein>
    <recommendedName>
        <fullName evidence="6">Serine protease</fullName>
        <ecNumber evidence="6">3.4.21.-</ecNumber>
    </recommendedName>
</protein>
<dbReference type="InterPro" id="IPR009003">
    <property type="entry name" value="Peptidase_S1_PA"/>
</dbReference>
<dbReference type="GO" id="GO:0000785">
    <property type="term" value="C:chromatin"/>
    <property type="evidence" value="ECO:0007669"/>
    <property type="project" value="TreeGrafter"/>
</dbReference>
<evidence type="ECO:0000256" key="1">
    <source>
        <dbReference type="ARBA" id="ARBA00008764"/>
    </source>
</evidence>
<accession>A0A8C5BWH5</accession>
<feature type="compositionally biased region" description="Polar residues" evidence="7">
    <location>
        <begin position="305"/>
        <end position="318"/>
    </location>
</feature>
<dbReference type="Ensembl" id="ENSGMOT00000060763.1">
    <property type="protein sequence ID" value="ENSGMOP00000051702.1"/>
    <property type="gene ID" value="ENSGMOG00000034946.1"/>
</dbReference>
<evidence type="ECO:0000313" key="8">
    <source>
        <dbReference type="Ensembl" id="ENSGMOP00000051702.1"/>
    </source>
</evidence>